<dbReference type="NCBIfam" id="NF004846">
    <property type="entry name" value="PRK06197.1"/>
    <property type="match status" value="1"/>
</dbReference>
<protein>
    <submittedName>
        <fullName evidence="4">NAD(P)-dependent dehydrogenase (Short-subunit alcohol dehydrogenase family)</fullName>
    </submittedName>
</protein>
<dbReference type="Proteomes" id="UP000276232">
    <property type="component" value="Unassembled WGS sequence"/>
</dbReference>
<dbReference type="InterPro" id="IPR036291">
    <property type="entry name" value="NAD(P)-bd_dom_sf"/>
</dbReference>
<keyword evidence="2" id="KW-0560">Oxidoreductase</keyword>
<dbReference type="SUPFAM" id="SSF51735">
    <property type="entry name" value="NAD(P)-binding Rossmann-fold domains"/>
    <property type="match status" value="1"/>
</dbReference>
<organism evidence="4 5">
    <name type="scientific">Pseudokineococcus lusitanus</name>
    <dbReference type="NCBI Taxonomy" id="763993"/>
    <lineage>
        <taxon>Bacteria</taxon>
        <taxon>Bacillati</taxon>
        <taxon>Actinomycetota</taxon>
        <taxon>Actinomycetes</taxon>
        <taxon>Kineosporiales</taxon>
        <taxon>Kineosporiaceae</taxon>
        <taxon>Pseudokineococcus</taxon>
    </lineage>
</organism>
<keyword evidence="5" id="KW-1185">Reference proteome</keyword>
<evidence type="ECO:0000313" key="5">
    <source>
        <dbReference type="Proteomes" id="UP000276232"/>
    </source>
</evidence>
<dbReference type="Gene3D" id="3.40.50.720">
    <property type="entry name" value="NAD(P)-binding Rossmann-like Domain"/>
    <property type="match status" value="1"/>
</dbReference>
<dbReference type="RefSeq" id="WP_123380977.1">
    <property type="nucleotide sequence ID" value="NZ_RJKN01000008.1"/>
</dbReference>
<proteinExistence type="inferred from homology"/>
<dbReference type="InterPro" id="IPR002347">
    <property type="entry name" value="SDR_fam"/>
</dbReference>
<name>A0A3N1G9R2_9ACTN</name>
<dbReference type="EMBL" id="RJKN01000008">
    <property type="protein sequence ID" value="ROP26972.1"/>
    <property type="molecule type" value="Genomic_DNA"/>
</dbReference>
<dbReference type="InParanoid" id="A0A3N1G9R2"/>
<evidence type="ECO:0000256" key="2">
    <source>
        <dbReference type="ARBA" id="ARBA00023002"/>
    </source>
</evidence>
<comment type="caution">
    <text evidence="4">The sequence shown here is derived from an EMBL/GenBank/DDBJ whole genome shotgun (WGS) entry which is preliminary data.</text>
</comment>
<gene>
    <name evidence="4" type="ORF">EDC03_2900</name>
</gene>
<dbReference type="PANTHER" id="PTHR24320:SF148">
    <property type="entry name" value="NAD(P)-BINDING ROSSMANN-FOLD SUPERFAMILY PROTEIN"/>
    <property type="match status" value="1"/>
</dbReference>
<feature type="region of interest" description="Disordered" evidence="3">
    <location>
        <begin position="1"/>
        <end position="33"/>
    </location>
</feature>
<evidence type="ECO:0000256" key="1">
    <source>
        <dbReference type="ARBA" id="ARBA00006484"/>
    </source>
</evidence>
<evidence type="ECO:0000313" key="4">
    <source>
        <dbReference type="EMBL" id="ROP26972.1"/>
    </source>
</evidence>
<dbReference type="OrthoDB" id="4577644at2"/>
<comment type="similarity">
    <text evidence="1">Belongs to the short-chain dehydrogenases/reductases (SDR) family.</text>
</comment>
<sequence>MPRRPSDVPPSATTGTAAEHRGDEGGASSRPVSRRSVLRLPVVALAAGGAGYGGARLTSPGAEIPDWTAADVPRQDGRRAVVTGANGYPADGRSGLGYHQALLLAGAGADVTIASRDAERGAEAVRRIRRAAPGAAVTFETLDLADLGSVRSFAARLGDTGDRLDLLVNNAGVMARVDREVSVDGFERTFATNALGPYALAGRLLPLLRNGTAPRVVWMASLRGHTGAIDFDDLQQEDPYGYERSYDDTKLANLLMAFEAQRRSTAGGWGVTSIAAHPGTARTNIVLDGPGPDTTEGRRFRFVRPMWQDPAVGALPVVYAATSPQATGGGYYGPKGFQQLRGLPGYTVVPDNARDPELASRYWDTLAELSGVAWA</sequence>
<reference evidence="4 5" key="1">
    <citation type="journal article" date="2015" name="Stand. Genomic Sci.">
        <title>Genomic Encyclopedia of Bacterial and Archaeal Type Strains, Phase III: the genomes of soil and plant-associated and newly described type strains.</title>
        <authorList>
            <person name="Whitman W.B."/>
            <person name="Woyke T."/>
            <person name="Klenk H.P."/>
            <person name="Zhou Y."/>
            <person name="Lilburn T.G."/>
            <person name="Beck B.J."/>
            <person name="De Vos P."/>
            <person name="Vandamme P."/>
            <person name="Eisen J.A."/>
            <person name="Garrity G."/>
            <person name="Hugenholtz P."/>
            <person name="Kyrpides N.C."/>
        </authorList>
    </citation>
    <scope>NUCLEOTIDE SEQUENCE [LARGE SCALE GENOMIC DNA]</scope>
    <source>
        <strain evidence="4 5">CECT 7306</strain>
    </source>
</reference>
<dbReference type="AlphaFoldDB" id="A0A3N1G9R2"/>
<evidence type="ECO:0000256" key="3">
    <source>
        <dbReference type="SAM" id="MobiDB-lite"/>
    </source>
</evidence>
<accession>A0A3N1G9R2</accession>
<dbReference type="GO" id="GO:0016491">
    <property type="term" value="F:oxidoreductase activity"/>
    <property type="evidence" value="ECO:0007669"/>
    <property type="project" value="UniProtKB-KW"/>
</dbReference>
<dbReference type="Pfam" id="PF00106">
    <property type="entry name" value="adh_short"/>
    <property type="match status" value="1"/>
</dbReference>
<dbReference type="PANTHER" id="PTHR24320">
    <property type="entry name" value="RETINOL DEHYDROGENASE"/>
    <property type="match status" value="1"/>
</dbReference>